<dbReference type="PANTHER" id="PTHR32295:SF244">
    <property type="entry name" value="PROTEIN IQ-DOMAIN 14-LIKE"/>
    <property type="match status" value="1"/>
</dbReference>
<evidence type="ECO:0000256" key="3">
    <source>
        <dbReference type="ARBA" id="ARBA00045534"/>
    </source>
</evidence>
<dbReference type="Gene3D" id="1.20.5.190">
    <property type="match status" value="1"/>
</dbReference>
<feature type="compositionally biased region" description="Basic and acidic residues" evidence="4">
    <location>
        <begin position="20"/>
        <end position="34"/>
    </location>
</feature>
<dbReference type="AlphaFoldDB" id="A0ABD1US54"/>
<evidence type="ECO:0000256" key="4">
    <source>
        <dbReference type="SAM" id="MobiDB-lite"/>
    </source>
</evidence>
<dbReference type="EMBL" id="JBFOLK010000003">
    <property type="protein sequence ID" value="KAL2527528.1"/>
    <property type="molecule type" value="Genomic_DNA"/>
</dbReference>
<comment type="similarity">
    <text evidence="2">Belongs to the IQD family.</text>
</comment>
<evidence type="ECO:0000256" key="2">
    <source>
        <dbReference type="ARBA" id="ARBA00024341"/>
    </source>
</evidence>
<reference evidence="6" key="1">
    <citation type="submission" date="2024-07" db="EMBL/GenBank/DDBJ databases">
        <title>Two chromosome-level genome assemblies of Korean endemic species Abeliophyllum distichum and Forsythia ovata (Oleaceae).</title>
        <authorList>
            <person name="Jang H."/>
        </authorList>
    </citation>
    <scope>NUCLEOTIDE SEQUENCE [LARGE SCALE GENOMIC DNA]</scope>
</reference>
<evidence type="ECO:0000313" key="5">
    <source>
        <dbReference type="EMBL" id="KAL2527528.1"/>
    </source>
</evidence>
<sequence>MGKTGEISWLTAMKRAFRSPVKENDQRNSRRGEEHEQEEEEKKRGKRRWILPWKPSLHETTIQHSEAKNKASPISTSSTSYGGKTNAESEQRCAIAVAMATTATAEAAVATAQAAVEIIRLTRPSILVEQRQAAIVIQTFFRGYLARRARRALKGVVMLQSLIRGYNVRKRAKMTLQCMQSLVLVQTRVCDQRRRLSCEGSRGSMFLEPDKGDRKPFSRNVSGTADDSDENSYTPEEIQALIQKAKEFSLKHGNTLAHAVNSADVECGPGSIFRQNNDKPME</sequence>
<dbReference type="CDD" id="cd23767">
    <property type="entry name" value="IQCD"/>
    <property type="match status" value="1"/>
</dbReference>
<dbReference type="GO" id="GO:0005516">
    <property type="term" value="F:calmodulin binding"/>
    <property type="evidence" value="ECO:0007669"/>
    <property type="project" value="UniProtKB-KW"/>
</dbReference>
<dbReference type="PANTHER" id="PTHR32295">
    <property type="entry name" value="IQ-DOMAIN 5-RELATED"/>
    <property type="match status" value="1"/>
</dbReference>
<feature type="compositionally biased region" description="Polar residues" evidence="4">
    <location>
        <begin position="72"/>
        <end position="85"/>
    </location>
</feature>
<organism evidence="5 6">
    <name type="scientific">Abeliophyllum distichum</name>
    <dbReference type="NCBI Taxonomy" id="126358"/>
    <lineage>
        <taxon>Eukaryota</taxon>
        <taxon>Viridiplantae</taxon>
        <taxon>Streptophyta</taxon>
        <taxon>Embryophyta</taxon>
        <taxon>Tracheophyta</taxon>
        <taxon>Spermatophyta</taxon>
        <taxon>Magnoliopsida</taxon>
        <taxon>eudicotyledons</taxon>
        <taxon>Gunneridae</taxon>
        <taxon>Pentapetalae</taxon>
        <taxon>asterids</taxon>
        <taxon>lamiids</taxon>
        <taxon>Lamiales</taxon>
        <taxon>Oleaceae</taxon>
        <taxon>Forsythieae</taxon>
        <taxon>Abeliophyllum</taxon>
    </lineage>
</organism>
<dbReference type="SMART" id="SM00015">
    <property type="entry name" value="IQ"/>
    <property type="match status" value="2"/>
</dbReference>
<feature type="region of interest" description="Disordered" evidence="4">
    <location>
        <begin position="202"/>
        <end position="233"/>
    </location>
</feature>
<dbReference type="PROSITE" id="PS50096">
    <property type="entry name" value="IQ"/>
    <property type="match status" value="2"/>
</dbReference>
<comment type="caution">
    <text evidence="5">The sequence shown here is derived from an EMBL/GenBank/DDBJ whole genome shotgun (WGS) entry which is preliminary data.</text>
</comment>
<comment type="function">
    <text evidence="3">May be involved in cooperative interactions with calmodulins or calmodulin-like proteins. Recruits calmodulin proteins to microtubules, thus being a potential scaffold in cellular signaling and trafficking. May associate with nucleic acids and regulate gene expression at the transcriptional or post-transcriptional level.</text>
</comment>
<feature type="region of interest" description="Disordered" evidence="4">
    <location>
        <begin position="60"/>
        <end position="85"/>
    </location>
</feature>
<name>A0ABD1US54_9LAMI</name>
<dbReference type="InterPro" id="IPR000048">
    <property type="entry name" value="IQ_motif_EF-hand-BS"/>
</dbReference>
<evidence type="ECO:0000313" key="6">
    <source>
        <dbReference type="Proteomes" id="UP001604336"/>
    </source>
</evidence>
<dbReference type="Proteomes" id="UP001604336">
    <property type="component" value="Unassembled WGS sequence"/>
</dbReference>
<evidence type="ECO:0000256" key="1">
    <source>
        <dbReference type="ARBA" id="ARBA00022860"/>
    </source>
</evidence>
<keyword evidence="1" id="KW-0112">Calmodulin-binding</keyword>
<proteinExistence type="inferred from homology"/>
<dbReference type="InterPro" id="IPR027417">
    <property type="entry name" value="P-loop_NTPase"/>
</dbReference>
<dbReference type="SUPFAM" id="SSF52540">
    <property type="entry name" value="P-loop containing nucleoside triphosphate hydrolases"/>
    <property type="match status" value="1"/>
</dbReference>
<protein>
    <submittedName>
        <fullName evidence="5">IQ-domain 17</fullName>
    </submittedName>
</protein>
<feature type="region of interest" description="Disordered" evidence="4">
    <location>
        <begin position="1"/>
        <end position="47"/>
    </location>
</feature>
<accession>A0ABD1US54</accession>
<keyword evidence="6" id="KW-1185">Reference proteome</keyword>
<dbReference type="Pfam" id="PF00612">
    <property type="entry name" value="IQ"/>
    <property type="match status" value="2"/>
</dbReference>
<gene>
    <name evidence="5" type="ORF">Adt_12582</name>
</gene>